<accession>A0ACB5T5Z2</accession>
<proteinExistence type="predicted"/>
<protein>
    <submittedName>
        <fullName evidence="1">Unnamed protein product</fullName>
    </submittedName>
</protein>
<evidence type="ECO:0000313" key="2">
    <source>
        <dbReference type="Proteomes" id="UP001165064"/>
    </source>
</evidence>
<dbReference type="EMBL" id="BSXS01003975">
    <property type="protein sequence ID" value="GME82269.1"/>
    <property type="molecule type" value="Genomic_DNA"/>
</dbReference>
<reference evidence="1" key="1">
    <citation type="submission" date="2023-04" db="EMBL/GenBank/DDBJ databases">
        <title>Ambrosiozyma monospora NBRC 10751.</title>
        <authorList>
            <person name="Ichikawa N."/>
            <person name="Sato H."/>
            <person name="Tonouchi N."/>
        </authorList>
    </citation>
    <scope>NUCLEOTIDE SEQUENCE</scope>
    <source>
        <strain evidence="1">NBRC 10751</strain>
    </source>
</reference>
<sequence length="332" mass="38695">MFALLITPVIPLLYLTYFSNKPLVEQTRRRDYVDRTDKAFINFLLTSVMFCLTCSIKLISYIMESFDINDKSIVFPEWTVSSLAWFTEFASVEDLNDVLQLSFGLFFTMFYTSLTYFILKPLLCQWVYQENGSSDYFNNILAVIALLLMAQTNYLNVPLFTILFIILFTFQKIIQRQHHEQIFSFSLPLFTILLQNLSFFQFGSTNTLSTVDLTNAFNGLHSYNMIYSGILTFLTNWSGPIFWSLAYLKLASSAASPDFKVNRWNILFDKLIVYLVFYSIGGLLLIGSCFNLRFHLFIWTVFSPKILYYLSWLGQNLLIDFGLSYLVLLFYV</sequence>
<name>A0ACB5T5Z2_AMBMO</name>
<dbReference type="Proteomes" id="UP001165064">
    <property type="component" value="Unassembled WGS sequence"/>
</dbReference>
<comment type="caution">
    <text evidence="1">The sequence shown here is derived from an EMBL/GenBank/DDBJ whole genome shotgun (WGS) entry which is preliminary data.</text>
</comment>
<evidence type="ECO:0000313" key="1">
    <source>
        <dbReference type="EMBL" id="GME82269.1"/>
    </source>
</evidence>
<keyword evidence="2" id="KW-1185">Reference proteome</keyword>
<gene>
    <name evidence="1" type="ORF">Amon02_000541900</name>
</gene>
<organism evidence="1 2">
    <name type="scientific">Ambrosiozyma monospora</name>
    <name type="common">Yeast</name>
    <name type="synonym">Endomycopsis monosporus</name>
    <dbReference type="NCBI Taxonomy" id="43982"/>
    <lineage>
        <taxon>Eukaryota</taxon>
        <taxon>Fungi</taxon>
        <taxon>Dikarya</taxon>
        <taxon>Ascomycota</taxon>
        <taxon>Saccharomycotina</taxon>
        <taxon>Pichiomycetes</taxon>
        <taxon>Pichiales</taxon>
        <taxon>Pichiaceae</taxon>
        <taxon>Ambrosiozyma</taxon>
    </lineage>
</organism>